<name>A0ABN9LJR2_9NEOB</name>
<comment type="caution">
    <text evidence="1">The sequence shown here is derived from an EMBL/GenBank/DDBJ whole genome shotgun (WGS) entry which is preliminary data.</text>
</comment>
<dbReference type="Proteomes" id="UP001176940">
    <property type="component" value="Unassembled WGS sequence"/>
</dbReference>
<dbReference type="EMBL" id="CAUEEQ010018527">
    <property type="protein sequence ID" value="CAJ0940940.1"/>
    <property type="molecule type" value="Genomic_DNA"/>
</dbReference>
<feature type="non-terminal residue" evidence="1">
    <location>
        <position position="122"/>
    </location>
</feature>
<sequence length="122" mass="13876">MTFYTPNNPPALNYLYPYGERAVINGYKVQKRLHEILCPPNAASLSVRSFCLFSDFREQQLQNMKSRRGRHNQCHIQPFLRPVLRFSFCMGSPHSPTADQSFLYFAMSARSSLRSGGPPACG</sequence>
<accession>A0ABN9LJR2</accession>
<evidence type="ECO:0000313" key="2">
    <source>
        <dbReference type="Proteomes" id="UP001176940"/>
    </source>
</evidence>
<proteinExistence type="predicted"/>
<keyword evidence="2" id="KW-1185">Reference proteome</keyword>
<protein>
    <submittedName>
        <fullName evidence="1">Uncharacterized protein</fullName>
    </submittedName>
</protein>
<reference evidence="1" key="1">
    <citation type="submission" date="2023-07" db="EMBL/GenBank/DDBJ databases">
        <authorList>
            <person name="Stuckert A."/>
        </authorList>
    </citation>
    <scope>NUCLEOTIDE SEQUENCE</scope>
</reference>
<organism evidence="1 2">
    <name type="scientific">Ranitomeya imitator</name>
    <name type="common">mimic poison frog</name>
    <dbReference type="NCBI Taxonomy" id="111125"/>
    <lineage>
        <taxon>Eukaryota</taxon>
        <taxon>Metazoa</taxon>
        <taxon>Chordata</taxon>
        <taxon>Craniata</taxon>
        <taxon>Vertebrata</taxon>
        <taxon>Euteleostomi</taxon>
        <taxon>Amphibia</taxon>
        <taxon>Batrachia</taxon>
        <taxon>Anura</taxon>
        <taxon>Neobatrachia</taxon>
        <taxon>Hyloidea</taxon>
        <taxon>Dendrobatidae</taxon>
        <taxon>Dendrobatinae</taxon>
        <taxon>Ranitomeya</taxon>
    </lineage>
</organism>
<evidence type="ECO:0000313" key="1">
    <source>
        <dbReference type="EMBL" id="CAJ0940940.1"/>
    </source>
</evidence>
<gene>
    <name evidence="1" type="ORF">RIMI_LOCUS9078687</name>
</gene>